<feature type="region of interest" description="Disordered" evidence="1">
    <location>
        <begin position="1"/>
        <end position="41"/>
    </location>
</feature>
<dbReference type="AlphaFoldDB" id="A0AAD7SW75"/>
<proteinExistence type="predicted"/>
<protein>
    <submittedName>
        <fullName evidence="2">Uncharacterized protein</fullName>
    </submittedName>
</protein>
<comment type="caution">
    <text evidence="2">The sequence shown here is derived from an EMBL/GenBank/DDBJ whole genome shotgun (WGS) entry which is preliminary data.</text>
</comment>
<reference evidence="2" key="1">
    <citation type="journal article" date="2023" name="Science">
        <title>Genome structures resolve the early diversification of teleost fishes.</title>
        <authorList>
            <person name="Parey E."/>
            <person name="Louis A."/>
            <person name="Montfort J."/>
            <person name="Bouchez O."/>
            <person name="Roques C."/>
            <person name="Iampietro C."/>
            <person name="Lluch J."/>
            <person name="Castinel A."/>
            <person name="Donnadieu C."/>
            <person name="Desvignes T."/>
            <person name="Floi Bucao C."/>
            <person name="Jouanno E."/>
            <person name="Wen M."/>
            <person name="Mejri S."/>
            <person name="Dirks R."/>
            <person name="Jansen H."/>
            <person name="Henkel C."/>
            <person name="Chen W.J."/>
            <person name="Zahm M."/>
            <person name="Cabau C."/>
            <person name="Klopp C."/>
            <person name="Thompson A.W."/>
            <person name="Robinson-Rechavi M."/>
            <person name="Braasch I."/>
            <person name="Lecointre G."/>
            <person name="Bobe J."/>
            <person name="Postlethwait J.H."/>
            <person name="Berthelot C."/>
            <person name="Roest Crollius H."/>
            <person name="Guiguen Y."/>
        </authorList>
    </citation>
    <scope>NUCLEOTIDE SEQUENCE</scope>
    <source>
        <strain evidence="2">NC1722</strain>
    </source>
</reference>
<organism evidence="2 3">
    <name type="scientific">Aldrovandia affinis</name>
    <dbReference type="NCBI Taxonomy" id="143900"/>
    <lineage>
        <taxon>Eukaryota</taxon>
        <taxon>Metazoa</taxon>
        <taxon>Chordata</taxon>
        <taxon>Craniata</taxon>
        <taxon>Vertebrata</taxon>
        <taxon>Euteleostomi</taxon>
        <taxon>Actinopterygii</taxon>
        <taxon>Neopterygii</taxon>
        <taxon>Teleostei</taxon>
        <taxon>Notacanthiformes</taxon>
        <taxon>Halosauridae</taxon>
        <taxon>Aldrovandia</taxon>
    </lineage>
</organism>
<dbReference type="Proteomes" id="UP001221898">
    <property type="component" value="Unassembled WGS sequence"/>
</dbReference>
<gene>
    <name evidence="2" type="ORF">AAFF_G00218220</name>
</gene>
<keyword evidence="3" id="KW-1185">Reference proteome</keyword>
<sequence>MFPTQTGERRHTRRGFGKQTAENGKRDAGPNSSGLEGGRAGWLAGRCSRHRGPWARVHSKPIPATGGPLRLTPPPPCQRAVAGIREHAALSACRFVVGNCARHFPWRVRVREGVGARARGSLSGVAGFKSVSNAEFDFCT</sequence>
<evidence type="ECO:0000256" key="1">
    <source>
        <dbReference type="SAM" id="MobiDB-lite"/>
    </source>
</evidence>
<accession>A0AAD7SW75</accession>
<feature type="region of interest" description="Disordered" evidence="1">
    <location>
        <begin position="53"/>
        <end position="73"/>
    </location>
</feature>
<evidence type="ECO:0000313" key="3">
    <source>
        <dbReference type="Proteomes" id="UP001221898"/>
    </source>
</evidence>
<name>A0AAD7SW75_9TELE</name>
<dbReference type="EMBL" id="JAINUG010000029">
    <property type="protein sequence ID" value="KAJ8409763.1"/>
    <property type="molecule type" value="Genomic_DNA"/>
</dbReference>
<evidence type="ECO:0000313" key="2">
    <source>
        <dbReference type="EMBL" id="KAJ8409763.1"/>
    </source>
</evidence>